<accession>A0A3N0CJA1</accession>
<comment type="caution">
    <text evidence="3">The sequence shown here is derived from an EMBL/GenBank/DDBJ whole genome shotgun (WGS) entry which is preliminary data.</text>
</comment>
<evidence type="ECO:0000259" key="2">
    <source>
        <dbReference type="Pfam" id="PF13193"/>
    </source>
</evidence>
<feature type="domain" description="AMP-dependent synthetase/ligase" evidence="1">
    <location>
        <begin position="5"/>
        <end position="179"/>
    </location>
</feature>
<protein>
    <submittedName>
        <fullName evidence="3">AMP-dependent synthetase</fullName>
    </submittedName>
</protein>
<dbReference type="GO" id="GO:0016878">
    <property type="term" value="F:acid-thiol ligase activity"/>
    <property type="evidence" value="ECO:0007669"/>
    <property type="project" value="UniProtKB-ARBA"/>
</dbReference>
<reference evidence="3 4" key="1">
    <citation type="submission" date="2018-11" db="EMBL/GenBank/DDBJ databases">
        <authorList>
            <person name="Li F."/>
        </authorList>
    </citation>
    <scope>NUCLEOTIDE SEQUENCE [LARGE SCALE GENOMIC DNA]</scope>
    <source>
        <strain evidence="3 4">Gsoil 097</strain>
    </source>
</reference>
<dbReference type="Gene3D" id="3.30.300.30">
    <property type="match status" value="1"/>
</dbReference>
<dbReference type="InterPro" id="IPR045851">
    <property type="entry name" value="AMP-bd_C_sf"/>
</dbReference>
<evidence type="ECO:0000313" key="4">
    <source>
        <dbReference type="Proteomes" id="UP000267128"/>
    </source>
</evidence>
<sequence length="313" mass="34448">MVIETSGSTGRPKRVMLSRDAMRASALATQERLGGPGQWVLNLPPTYVAGVQVLYRSVVAGTEPVVFEEWDDFESVWRRMDADRRYVSLVPTQLHRQLKDGFDVQDLSRFTRILVGGGPLDPAVRAEAETMQLAIVQTYGMSETCGGCVYDGVPLDGVEIRIEDDGQVLLRGPMLFDGYQDEPERTEAAFRDGWLITHDLGHWAEDGRLRIDGRTDDMIISGGVKVPAQAVAAMIAVDDGVLDVVVVGVPDPEWGERVVAVVEPNDPITLADLRDAVEPRSWAPRQLVLVQEIPRLPNGKPDRLALKRLATDG</sequence>
<dbReference type="InterPro" id="IPR042099">
    <property type="entry name" value="ANL_N_sf"/>
</dbReference>
<dbReference type="Proteomes" id="UP000267128">
    <property type="component" value="Unassembled WGS sequence"/>
</dbReference>
<dbReference type="Pfam" id="PF13193">
    <property type="entry name" value="AMP-binding_C"/>
    <property type="match status" value="1"/>
</dbReference>
<keyword evidence="4" id="KW-1185">Reference proteome</keyword>
<dbReference type="PANTHER" id="PTHR43767:SF1">
    <property type="entry name" value="NONRIBOSOMAL PEPTIDE SYNTHASE PES1 (EUROFUNG)-RELATED"/>
    <property type="match status" value="1"/>
</dbReference>
<dbReference type="OrthoDB" id="9803968at2"/>
<dbReference type="InterPro" id="IPR050237">
    <property type="entry name" value="ATP-dep_AMP-bd_enzyme"/>
</dbReference>
<dbReference type="PANTHER" id="PTHR43767">
    <property type="entry name" value="LONG-CHAIN-FATTY-ACID--COA LIGASE"/>
    <property type="match status" value="1"/>
</dbReference>
<evidence type="ECO:0000313" key="3">
    <source>
        <dbReference type="EMBL" id="RNL63341.1"/>
    </source>
</evidence>
<dbReference type="SUPFAM" id="SSF56801">
    <property type="entry name" value="Acetyl-CoA synthetase-like"/>
    <property type="match status" value="1"/>
</dbReference>
<evidence type="ECO:0000259" key="1">
    <source>
        <dbReference type="Pfam" id="PF00501"/>
    </source>
</evidence>
<dbReference type="Pfam" id="PF00501">
    <property type="entry name" value="AMP-binding"/>
    <property type="match status" value="1"/>
</dbReference>
<dbReference type="InterPro" id="IPR025110">
    <property type="entry name" value="AMP-bd_C"/>
</dbReference>
<proteinExistence type="predicted"/>
<dbReference type="EMBL" id="RJSE01000007">
    <property type="protein sequence ID" value="RNL63341.1"/>
    <property type="molecule type" value="Genomic_DNA"/>
</dbReference>
<dbReference type="InterPro" id="IPR000873">
    <property type="entry name" value="AMP-dep_synth/lig_dom"/>
</dbReference>
<dbReference type="Gene3D" id="3.40.50.12780">
    <property type="entry name" value="N-terminal domain of ligase-like"/>
    <property type="match status" value="1"/>
</dbReference>
<organism evidence="3 4">
    <name type="scientific">Nocardioides marmoriginsengisoli</name>
    <dbReference type="NCBI Taxonomy" id="661483"/>
    <lineage>
        <taxon>Bacteria</taxon>
        <taxon>Bacillati</taxon>
        <taxon>Actinomycetota</taxon>
        <taxon>Actinomycetes</taxon>
        <taxon>Propionibacteriales</taxon>
        <taxon>Nocardioidaceae</taxon>
        <taxon>Nocardioides</taxon>
    </lineage>
</organism>
<dbReference type="AlphaFoldDB" id="A0A3N0CJA1"/>
<feature type="domain" description="AMP-binding enzyme C-terminal" evidence="2">
    <location>
        <begin position="235"/>
        <end position="300"/>
    </location>
</feature>
<name>A0A3N0CJA1_9ACTN</name>
<gene>
    <name evidence="3" type="ORF">EFK50_10925</name>
</gene>